<evidence type="ECO:0000313" key="1">
    <source>
        <dbReference type="EMBL" id="JAE16515.1"/>
    </source>
</evidence>
<reference evidence="1" key="2">
    <citation type="journal article" date="2015" name="Data Brief">
        <title>Shoot transcriptome of the giant reed, Arundo donax.</title>
        <authorList>
            <person name="Barrero R.A."/>
            <person name="Guerrero F.D."/>
            <person name="Moolhuijzen P."/>
            <person name="Goolsby J.A."/>
            <person name="Tidwell J."/>
            <person name="Bellgard S.E."/>
            <person name="Bellgard M.I."/>
        </authorList>
    </citation>
    <scope>NUCLEOTIDE SEQUENCE</scope>
    <source>
        <tissue evidence="1">Shoot tissue taken approximately 20 cm above the soil surface</tissue>
    </source>
</reference>
<name>A0A0A9FUJ8_ARUDO</name>
<protein>
    <submittedName>
        <fullName evidence="1">Uncharacterized protein</fullName>
    </submittedName>
</protein>
<reference evidence="1" key="1">
    <citation type="submission" date="2014-09" db="EMBL/GenBank/DDBJ databases">
        <authorList>
            <person name="Magalhaes I.L.F."/>
            <person name="Oliveira U."/>
            <person name="Santos F.R."/>
            <person name="Vidigal T.H.D.A."/>
            <person name="Brescovit A.D."/>
            <person name="Santos A.J."/>
        </authorList>
    </citation>
    <scope>NUCLEOTIDE SEQUENCE</scope>
    <source>
        <tissue evidence="1">Shoot tissue taken approximately 20 cm above the soil surface</tissue>
    </source>
</reference>
<organism evidence="1">
    <name type="scientific">Arundo donax</name>
    <name type="common">Giant reed</name>
    <name type="synonym">Donax arundinaceus</name>
    <dbReference type="NCBI Taxonomy" id="35708"/>
    <lineage>
        <taxon>Eukaryota</taxon>
        <taxon>Viridiplantae</taxon>
        <taxon>Streptophyta</taxon>
        <taxon>Embryophyta</taxon>
        <taxon>Tracheophyta</taxon>
        <taxon>Spermatophyta</taxon>
        <taxon>Magnoliopsida</taxon>
        <taxon>Liliopsida</taxon>
        <taxon>Poales</taxon>
        <taxon>Poaceae</taxon>
        <taxon>PACMAD clade</taxon>
        <taxon>Arundinoideae</taxon>
        <taxon>Arundineae</taxon>
        <taxon>Arundo</taxon>
    </lineage>
</organism>
<proteinExistence type="predicted"/>
<accession>A0A0A9FUJ8</accession>
<sequence>MYRRNFQLNQQEWLL</sequence>
<dbReference type="EMBL" id="GBRH01181381">
    <property type="protein sequence ID" value="JAE16515.1"/>
    <property type="molecule type" value="Transcribed_RNA"/>
</dbReference>